<dbReference type="PANTHER" id="PTHR46401:SF2">
    <property type="entry name" value="GLYCOSYLTRANSFERASE WBBK-RELATED"/>
    <property type="match status" value="1"/>
</dbReference>
<evidence type="ECO:0000313" key="3">
    <source>
        <dbReference type="EMBL" id="SNX43294.1"/>
    </source>
</evidence>
<reference evidence="4" key="1">
    <citation type="submission" date="2016-09" db="EMBL/GenBank/DDBJ databases">
        <authorList>
            <person name="Varghese N."/>
            <person name="Submissions S."/>
        </authorList>
    </citation>
    <scope>NUCLEOTIDE SEQUENCE [LARGE SCALE GENOMIC DNA]</scope>
    <source>
        <strain evidence="4">ANC 4466</strain>
    </source>
</reference>
<sequence length="406" mass="47565">MIWINISNISKVNNFTGIARTEFEICSYGLKLQQQGHDVKFSTFDVCIGFVEVDHKEISSILNKFRSKSIQNKKGLKFVEKFKYKLVRSICKRLRVLKQNFGKISHPYQQGDKVISVGQDFYSGEIKVYHLLKQKIKINFNLLCHDIIPITHPEFLPEQHSALFKIYFSEVIDVVDKFYCNSHFTKQELVKYLKEEQKSIPPIHVITLGCDLYKKETIRHSEFIDQLVKDKYLLFVSTIEIRKNHKVLYEAYLSLIEQGITNLPKIYFVGRRGWKVENLLKNLDSDHRIHNKIIILDHVSDGDLIQLYKKCWFTLYPSFIEGYGLPVAESLSFGKYCLSSNTGSLPEVGGNYIDYLNPHNINEWCEKILFLINHPSYITEKEFNIQNNYRPMTWEKTAKQILDAEL</sequence>
<evidence type="ECO:0000313" key="4">
    <source>
        <dbReference type="Proteomes" id="UP000219042"/>
    </source>
</evidence>
<dbReference type="CDD" id="cd03809">
    <property type="entry name" value="GT4_MtfB-like"/>
    <property type="match status" value="1"/>
</dbReference>
<dbReference type="Pfam" id="PF00534">
    <property type="entry name" value="Glycos_transf_1"/>
    <property type="match status" value="1"/>
</dbReference>
<keyword evidence="1 3" id="KW-0808">Transferase</keyword>
<dbReference type="Gene3D" id="3.40.50.2000">
    <property type="entry name" value="Glycogen Phosphorylase B"/>
    <property type="match status" value="1"/>
</dbReference>
<dbReference type="GO" id="GO:0016757">
    <property type="term" value="F:glycosyltransferase activity"/>
    <property type="evidence" value="ECO:0007669"/>
    <property type="project" value="InterPro"/>
</dbReference>
<accession>A0A240E3E5</accession>
<name>A0A240E3E5_9GAMM</name>
<dbReference type="EMBL" id="OANT01000001">
    <property type="protein sequence ID" value="SNX43294.1"/>
    <property type="molecule type" value="Genomic_DNA"/>
</dbReference>
<dbReference type="SUPFAM" id="SSF53756">
    <property type="entry name" value="UDP-Glycosyltransferase/glycogen phosphorylase"/>
    <property type="match status" value="1"/>
</dbReference>
<organism evidence="3 4">
    <name type="scientific">Acinetobacter puyangensis</name>
    <dbReference type="NCBI Taxonomy" id="1096779"/>
    <lineage>
        <taxon>Bacteria</taxon>
        <taxon>Pseudomonadati</taxon>
        <taxon>Pseudomonadota</taxon>
        <taxon>Gammaproteobacteria</taxon>
        <taxon>Moraxellales</taxon>
        <taxon>Moraxellaceae</taxon>
        <taxon>Acinetobacter</taxon>
    </lineage>
</organism>
<evidence type="ECO:0000259" key="2">
    <source>
        <dbReference type="Pfam" id="PF00534"/>
    </source>
</evidence>
<feature type="domain" description="Glycosyl transferase family 1" evidence="2">
    <location>
        <begin position="228"/>
        <end position="378"/>
    </location>
</feature>
<keyword evidence="4" id="KW-1185">Reference proteome</keyword>
<dbReference type="PANTHER" id="PTHR46401">
    <property type="entry name" value="GLYCOSYLTRANSFERASE WBBK-RELATED"/>
    <property type="match status" value="1"/>
</dbReference>
<protein>
    <submittedName>
        <fullName evidence="3">Glycosyltransferase involved in cell wall bisynthesis</fullName>
    </submittedName>
</protein>
<dbReference type="RefSeq" id="WP_171293960.1">
    <property type="nucleotide sequence ID" value="NZ_BAABHT010000020.1"/>
</dbReference>
<dbReference type="AlphaFoldDB" id="A0A240E3E5"/>
<evidence type="ECO:0000256" key="1">
    <source>
        <dbReference type="ARBA" id="ARBA00022679"/>
    </source>
</evidence>
<gene>
    <name evidence="3" type="ORF">SAMN05421731_101330</name>
</gene>
<dbReference type="Proteomes" id="UP000219042">
    <property type="component" value="Unassembled WGS sequence"/>
</dbReference>
<dbReference type="InterPro" id="IPR001296">
    <property type="entry name" value="Glyco_trans_1"/>
</dbReference>
<proteinExistence type="predicted"/>